<evidence type="ECO:0000256" key="1">
    <source>
        <dbReference type="ARBA" id="ARBA00004308"/>
    </source>
</evidence>
<keyword evidence="7" id="KW-1185">Reference proteome</keyword>
<evidence type="ECO:0000256" key="3">
    <source>
        <dbReference type="ARBA" id="ARBA00022475"/>
    </source>
</evidence>
<proteinExistence type="predicted"/>
<name>A0ABQ4NHN4_9RHOB</name>
<accession>A0ABQ4NHN4</accession>
<dbReference type="Pfam" id="PF13379">
    <property type="entry name" value="NMT1_2"/>
    <property type="match status" value="1"/>
</dbReference>
<keyword evidence="3" id="KW-1003">Cell membrane</keyword>
<evidence type="ECO:0000313" key="6">
    <source>
        <dbReference type="EMBL" id="GIT93796.1"/>
    </source>
</evidence>
<evidence type="ECO:0000313" key="7">
    <source>
        <dbReference type="Proteomes" id="UP000786693"/>
    </source>
</evidence>
<dbReference type="Gene3D" id="3.40.190.10">
    <property type="entry name" value="Periplasmic binding protein-like II"/>
    <property type="match status" value="2"/>
</dbReference>
<dbReference type="RefSeq" id="WP_220747309.1">
    <property type="nucleotide sequence ID" value="NZ_BPFH01000001.1"/>
</dbReference>
<dbReference type="SUPFAM" id="SSF53850">
    <property type="entry name" value="Periplasmic binding protein-like II"/>
    <property type="match status" value="1"/>
</dbReference>
<keyword evidence="2" id="KW-0813">Transport</keyword>
<comment type="caution">
    <text evidence="6">The sequence shown here is derived from an EMBL/GenBank/DDBJ whole genome shotgun (WGS) entry which is preliminary data.</text>
</comment>
<dbReference type="Proteomes" id="UP000786693">
    <property type="component" value="Unassembled WGS sequence"/>
</dbReference>
<dbReference type="CDD" id="cd13553">
    <property type="entry name" value="PBP2_NrtA_CpmA_like"/>
    <property type="match status" value="1"/>
</dbReference>
<keyword evidence="5" id="KW-0472">Membrane</keyword>
<gene>
    <name evidence="6" type="ORF">JANAI62_04190</name>
</gene>
<evidence type="ECO:0000256" key="4">
    <source>
        <dbReference type="ARBA" id="ARBA00022519"/>
    </source>
</evidence>
<comment type="subcellular location">
    <subcellularLocation>
        <location evidence="1">Endomembrane system</location>
    </subcellularLocation>
</comment>
<protein>
    <submittedName>
        <fullName evidence="6">Nitrate transporter</fullName>
    </submittedName>
</protein>
<keyword evidence="4" id="KW-0997">Cell inner membrane</keyword>
<evidence type="ECO:0000256" key="2">
    <source>
        <dbReference type="ARBA" id="ARBA00022448"/>
    </source>
</evidence>
<sequence>MSSLPLTLGFVPLIDCAPLVIARELGFAEDEGLALTLLPQPSWSALRDMLALGHLDAAQMLSPMPVAMSLGWGGLAAQVDALMVLSVNGTVFGLSRDFAARLPSHPGFGDPVAAARALAQAQDSPIRVGVPFPYSMHRLLLDYWVEFSPELDASQFEIVTVPPPRMADAVAQGTLDAFWVGEPWGSAAVARGVADLVLPGRAIWAFAPEKVLAARHGWIAENPETVSALIRAVHTAAHWLDTPRNTSLAVEILARSEHLDLPRETIDPALSGQLSPALGHAPVPVDRFLMFHRNTATFPWRSQAAWIAARLGADAAEQERARDFYRSDIYRDSLGPIGVDLPGASEKVEGAMRHATAVASSRGHMILGPDAFFDGGTFDRHPKT</sequence>
<dbReference type="EMBL" id="BPFH01000001">
    <property type="protein sequence ID" value="GIT93796.1"/>
    <property type="molecule type" value="Genomic_DNA"/>
</dbReference>
<dbReference type="InterPro" id="IPR044527">
    <property type="entry name" value="NrtA/CpmA_ABC-bd_dom"/>
</dbReference>
<evidence type="ECO:0000256" key="5">
    <source>
        <dbReference type="ARBA" id="ARBA00023136"/>
    </source>
</evidence>
<organism evidence="6 7">
    <name type="scientific">Jannaschia pagri</name>
    <dbReference type="NCBI Taxonomy" id="2829797"/>
    <lineage>
        <taxon>Bacteria</taxon>
        <taxon>Pseudomonadati</taxon>
        <taxon>Pseudomonadota</taxon>
        <taxon>Alphaproteobacteria</taxon>
        <taxon>Rhodobacterales</taxon>
        <taxon>Roseobacteraceae</taxon>
        <taxon>Jannaschia</taxon>
    </lineage>
</organism>
<dbReference type="PANTHER" id="PTHR30024">
    <property type="entry name" value="ALIPHATIC SULFONATES-BINDING PROTEIN-RELATED"/>
    <property type="match status" value="1"/>
</dbReference>
<reference evidence="6 7" key="1">
    <citation type="submission" date="2021-05" db="EMBL/GenBank/DDBJ databases">
        <title>Bacteria Genome sequencing.</title>
        <authorList>
            <person name="Takabe Y."/>
            <person name="Nakajima Y."/>
            <person name="Suzuki S."/>
            <person name="Shiozaki T."/>
        </authorList>
    </citation>
    <scope>NUCLEOTIDE SEQUENCE [LARGE SCALE GENOMIC DNA]</scope>
    <source>
        <strain evidence="6 7">AI_62</strain>
    </source>
</reference>
<dbReference type="PANTHER" id="PTHR30024:SF43">
    <property type="entry name" value="BLL4572 PROTEIN"/>
    <property type="match status" value="1"/>
</dbReference>